<feature type="compositionally biased region" description="Basic residues" evidence="1">
    <location>
        <begin position="333"/>
        <end position="343"/>
    </location>
</feature>
<feature type="compositionally biased region" description="Low complexity" evidence="1">
    <location>
        <begin position="1"/>
        <end position="22"/>
    </location>
</feature>
<dbReference type="WBParaSite" id="maker-unitig_17930-snap-gene-0.2-mRNA-1">
    <property type="protein sequence ID" value="maker-unitig_17930-snap-gene-0.2-mRNA-1"/>
    <property type="gene ID" value="maker-unitig_17930-snap-gene-0.2"/>
</dbReference>
<evidence type="ECO:0000313" key="3">
    <source>
        <dbReference type="WBParaSite" id="maker-unitig_17930-snap-gene-0.2-mRNA-1"/>
    </source>
</evidence>
<accession>A0A1I8F387</accession>
<protein>
    <submittedName>
        <fullName evidence="3">UVR domain-containing protein</fullName>
    </submittedName>
</protein>
<evidence type="ECO:0000313" key="2">
    <source>
        <dbReference type="Proteomes" id="UP000095280"/>
    </source>
</evidence>
<name>A0A1I8F387_9PLAT</name>
<keyword evidence="2" id="KW-1185">Reference proteome</keyword>
<dbReference type="AlphaFoldDB" id="A0A1I8F387"/>
<organism evidence="2 3">
    <name type="scientific">Macrostomum lignano</name>
    <dbReference type="NCBI Taxonomy" id="282301"/>
    <lineage>
        <taxon>Eukaryota</taxon>
        <taxon>Metazoa</taxon>
        <taxon>Spiralia</taxon>
        <taxon>Lophotrochozoa</taxon>
        <taxon>Platyhelminthes</taxon>
        <taxon>Rhabditophora</taxon>
        <taxon>Macrostomorpha</taxon>
        <taxon>Macrostomida</taxon>
        <taxon>Macrostomidae</taxon>
        <taxon>Macrostomum</taxon>
    </lineage>
</organism>
<sequence>CPAPLRAAQPRRPQPLGRQHQQLYDRARHRSPGRALPPALPGGDAARRSDFLMRVRQADEDGAAAASDDYDVRRELEQLLDAEIAAAAAALKIEAAMRRELSQCGCVCPPAAVASCGFSAPRGPPARLRLRPPCPPAGQLLRSRADLGDLRESLLDCASAHASLCTEDTAVLVVDDGQGGDSLIAQRQIYAAKKGGGVSATQKQPSGSAFSARFLSGKAVAGSSCLPLPQPPANHRPACIISRIPDGGGLRLFPCTRAAASSQRPKNRSSITAAAIRLPLGGLGSWPRLRSSPLSLAPTVEPKRIETGPKAGAVGKVGGLQAASRPATDATQRSRHRSQRRTKTGTESPPVAQRRCAGAAPGAAAVSGQDSATVYGRALRYERRRPLAARTRSATDEDSRGEIFRASTGDDFFVVAPQCSAGALAQAEMPLPWPPGPRVQLAAASVNSVLQMPSPRARWPSAPACRRQPFWLRDLPESVPGFPAFIQSQCWRRSCLVPLSAWVNLCLKNPGWSKRLPFCLSATNLRACLHTDYSTLLSPTGRPRDRCLLRGSPTPYQSKPFALEAAESLLVQSTLD</sequence>
<dbReference type="Proteomes" id="UP000095280">
    <property type="component" value="Unplaced"/>
</dbReference>
<feature type="region of interest" description="Disordered" evidence="1">
    <location>
        <begin position="300"/>
        <end position="353"/>
    </location>
</feature>
<evidence type="ECO:0000256" key="1">
    <source>
        <dbReference type="SAM" id="MobiDB-lite"/>
    </source>
</evidence>
<feature type="compositionally biased region" description="Low complexity" evidence="1">
    <location>
        <begin position="33"/>
        <end position="44"/>
    </location>
</feature>
<feature type="region of interest" description="Disordered" evidence="1">
    <location>
        <begin position="1"/>
        <end position="45"/>
    </location>
</feature>
<reference evidence="3" key="1">
    <citation type="submission" date="2016-11" db="UniProtKB">
        <authorList>
            <consortium name="WormBaseParasite"/>
        </authorList>
    </citation>
    <scope>IDENTIFICATION</scope>
</reference>
<proteinExistence type="predicted"/>